<dbReference type="AlphaFoldDB" id="A0A1M5D2X9"/>
<organism evidence="2 3">
    <name type="scientific">Lactonifactor longoviformis DSM 17459</name>
    <dbReference type="NCBI Taxonomy" id="1122155"/>
    <lineage>
        <taxon>Bacteria</taxon>
        <taxon>Bacillati</taxon>
        <taxon>Bacillota</taxon>
        <taxon>Clostridia</taxon>
        <taxon>Eubacteriales</taxon>
        <taxon>Clostridiaceae</taxon>
        <taxon>Lactonifactor</taxon>
    </lineage>
</organism>
<reference evidence="2 3" key="1">
    <citation type="submission" date="2016-11" db="EMBL/GenBank/DDBJ databases">
        <authorList>
            <person name="Jaros S."/>
            <person name="Januszkiewicz K."/>
            <person name="Wedrychowicz H."/>
        </authorList>
    </citation>
    <scope>NUCLEOTIDE SEQUENCE [LARGE SCALE GENOMIC DNA]</scope>
    <source>
        <strain evidence="2 3">DSM 17459</strain>
    </source>
</reference>
<dbReference type="Gene3D" id="1.10.150.650">
    <property type="match status" value="1"/>
</dbReference>
<feature type="domain" description="Polymerase/histidinol phosphatase N-terminal" evidence="1">
    <location>
        <begin position="5"/>
        <end position="70"/>
    </location>
</feature>
<dbReference type="PANTHER" id="PTHR42924">
    <property type="entry name" value="EXONUCLEASE"/>
    <property type="match status" value="1"/>
</dbReference>
<dbReference type="SMART" id="SM00481">
    <property type="entry name" value="POLIIIAc"/>
    <property type="match status" value="1"/>
</dbReference>
<gene>
    <name evidence="2" type="ORF">SAMN02745158_04397</name>
</gene>
<dbReference type="InterPro" id="IPR016195">
    <property type="entry name" value="Pol/histidinol_Pase-like"/>
</dbReference>
<dbReference type="InterPro" id="IPR052018">
    <property type="entry name" value="PHP_domain"/>
</dbReference>
<evidence type="ECO:0000313" key="2">
    <source>
        <dbReference type="EMBL" id="SHF61331.1"/>
    </source>
</evidence>
<dbReference type="RefSeq" id="WP_072854886.1">
    <property type="nucleotide sequence ID" value="NZ_FQVI01000053.1"/>
</dbReference>
<accession>A0A1M5D2X9</accession>
<evidence type="ECO:0000259" key="1">
    <source>
        <dbReference type="SMART" id="SM00481"/>
    </source>
</evidence>
<proteinExistence type="predicted"/>
<keyword evidence="3" id="KW-1185">Reference proteome</keyword>
<evidence type="ECO:0000313" key="3">
    <source>
        <dbReference type="Proteomes" id="UP000184245"/>
    </source>
</evidence>
<dbReference type="Gene3D" id="3.20.20.140">
    <property type="entry name" value="Metal-dependent hydrolases"/>
    <property type="match status" value="1"/>
</dbReference>
<dbReference type="STRING" id="1122155.SAMN02745158_04397"/>
<dbReference type="CDD" id="cd07438">
    <property type="entry name" value="PHP_HisPPase_AMP"/>
    <property type="match status" value="1"/>
</dbReference>
<dbReference type="EMBL" id="FQVI01000053">
    <property type="protein sequence ID" value="SHF61331.1"/>
    <property type="molecule type" value="Genomic_DNA"/>
</dbReference>
<dbReference type="SUPFAM" id="SSF89550">
    <property type="entry name" value="PHP domain-like"/>
    <property type="match status" value="1"/>
</dbReference>
<dbReference type="InterPro" id="IPR004013">
    <property type="entry name" value="PHP_dom"/>
</dbReference>
<dbReference type="Pfam" id="PF02811">
    <property type="entry name" value="PHP"/>
    <property type="match status" value="1"/>
</dbReference>
<sequence length="283" mass="31838">MPEYIDLHVHSNCSDGTLSPAELVQYAVQKGLKAFALTDHDTTDGIPEALEEGTRLGVEVIPGIELSTNYGGKDIHIVGLGIDIQDYHFQEELKRFQNSRDIRNLKMIAKLQEAGIDISYDSMLSAFSDSVWTRAHFARYLLDHKYVRSMPEAFDRYLGDYAPCFVPREKVTPFQAIRLIHQGKGAAILAHPLLYHLSDTNLEKLVSELEHAGLDGLEAIYSTNKWVDETNMTHLAKRHHLRISGGSDFHGSNKPDIDLGTGKGNLKIPYELLENLLKRDRSN</sequence>
<dbReference type="PANTHER" id="PTHR42924:SF3">
    <property type="entry name" value="POLYMERASE_HISTIDINOL PHOSPHATASE N-TERMINAL DOMAIN-CONTAINING PROTEIN"/>
    <property type="match status" value="1"/>
</dbReference>
<dbReference type="OrthoDB" id="9804333at2"/>
<dbReference type="InterPro" id="IPR003141">
    <property type="entry name" value="Pol/His_phosphatase_N"/>
</dbReference>
<name>A0A1M5D2X9_9CLOT</name>
<dbReference type="GO" id="GO:0004534">
    <property type="term" value="F:5'-3' RNA exonuclease activity"/>
    <property type="evidence" value="ECO:0007669"/>
    <property type="project" value="TreeGrafter"/>
</dbReference>
<dbReference type="GO" id="GO:0035312">
    <property type="term" value="F:5'-3' DNA exonuclease activity"/>
    <property type="evidence" value="ECO:0007669"/>
    <property type="project" value="TreeGrafter"/>
</dbReference>
<dbReference type="Proteomes" id="UP000184245">
    <property type="component" value="Unassembled WGS sequence"/>
</dbReference>
<protein>
    <recommendedName>
        <fullName evidence="1">Polymerase/histidinol phosphatase N-terminal domain-containing protein</fullName>
    </recommendedName>
</protein>